<dbReference type="PANTHER" id="PTHR22902:SF27">
    <property type="entry name" value="PLECKSTRIN HOMOLOGY DOMAIN-CONTAINING FAMILY A MEMBER 3"/>
    <property type="match status" value="1"/>
</dbReference>
<proteinExistence type="predicted"/>
<dbReference type="GO" id="GO:0005829">
    <property type="term" value="C:cytosol"/>
    <property type="evidence" value="ECO:0007669"/>
    <property type="project" value="GOC"/>
</dbReference>
<sequence>MDHGKKEKVDWLGNADTTTKGIGQVIIDEKNNMINESESQSDSDPEYLDNSIEFRGYLNKWTNYIYGWQPRYIVLKDGTLSYCKSKSESDFGCRGVISLNKPIIKTHESDELRFDVVVNNSNNWYLRADTTEDRMHWVEVLQMYKEDNASTTDTTSLKRHGTSGGSLKRTQYNLNEKIDEIETFKNILFGQIETLQRYFDVCAETNKAPDGPHSILPEDEFFDAVETGLDKIEEDMQLRAKLKLQTQLSQISAHSYTALGLNQPVDDNLVDDDNKEFGTGSLANGHSLWPEIDRVCEEQLQGINLSNP</sequence>
<dbReference type="PANTHER" id="PTHR22902">
    <property type="entry name" value="SESQUIPEDALIAN"/>
    <property type="match status" value="1"/>
</dbReference>
<dbReference type="GO" id="GO:0005802">
    <property type="term" value="C:trans-Golgi network"/>
    <property type="evidence" value="ECO:0007669"/>
    <property type="project" value="TreeGrafter"/>
</dbReference>
<dbReference type="GO" id="GO:0005769">
    <property type="term" value="C:early endosome"/>
    <property type="evidence" value="ECO:0007669"/>
    <property type="project" value="TreeGrafter"/>
</dbReference>
<dbReference type="SMART" id="SM00233">
    <property type="entry name" value="PH"/>
    <property type="match status" value="1"/>
</dbReference>
<dbReference type="CDD" id="cd13283">
    <property type="entry name" value="PH_GPBP"/>
    <property type="match status" value="1"/>
</dbReference>
<evidence type="ECO:0000313" key="4">
    <source>
        <dbReference type="Proteomes" id="UP000092460"/>
    </source>
</evidence>
<reference evidence="4" key="1">
    <citation type="submission" date="2015-01" db="EMBL/GenBank/DDBJ databases">
        <authorList>
            <person name="Aksoy S."/>
            <person name="Warren W."/>
            <person name="Wilson R.K."/>
        </authorList>
    </citation>
    <scope>NUCLEOTIDE SEQUENCE [LARGE SCALE GENOMIC DNA]</scope>
    <source>
        <strain evidence="4">IAEA</strain>
    </source>
</reference>
<dbReference type="Proteomes" id="UP000092460">
    <property type="component" value="Unassembled WGS sequence"/>
</dbReference>
<dbReference type="InterPro" id="IPR001849">
    <property type="entry name" value="PH_domain"/>
</dbReference>
<keyword evidence="1" id="KW-0597">Phosphoprotein</keyword>
<dbReference type="PROSITE" id="PS50003">
    <property type="entry name" value="PH_DOMAIN"/>
    <property type="match status" value="1"/>
</dbReference>
<dbReference type="GO" id="GO:0055037">
    <property type="term" value="C:recycling endosome"/>
    <property type="evidence" value="ECO:0007669"/>
    <property type="project" value="TreeGrafter"/>
</dbReference>
<evidence type="ECO:0000256" key="1">
    <source>
        <dbReference type="ARBA" id="ARBA00022553"/>
    </source>
</evidence>
<dbReference type="InterPro" id="IPR011993">
    <property type="entry name" value="PH-like_dom_sf"/>
</dbReference>
<dbReference type="EnsemblMetazoa" id="GPPI027600-RA">
    <property type="protein sequence ID" value="GPPI027600-PA"/>
    <property type="gene ID" value="GPPI027600"/>
</dbReference>
<dbReference type="AlphaFoldDB" id="A0A1B0BEP8"/>
<accession>A0A1B0BEP8</accession>
<name>A0A1B0BEP8_9MUSC</name>
<organism evidence="3 4">
    <name type="scientific">Glossina palpalis gambiensis</name>
    <dbReference type="NCBI Taxonomy" id="67801"/>
    <lineage>
        <taxon>Eukaryota</taxon>
        <taxon>Metazoa</taxon>
        <taxon>Ecdysozoa</taxon>
        <taxon>Arthropoda</taxon>
        <taxon>Hexapoda</taxon>
        <taxon>Insecta</taxon>
        <taxon>Pterygota</taxon>
        <taxon>Neoptera</taxon>
        <taxon>Endopterygota</taxon>
        <taxon>Diptera</taxon>
        <taxon>Brachycera</taxon>
        <taxon>Muscomorpha</taxon>
        <taxon>Hippoboscoidea</taxon>
        <taxon>Glossinidae</taxon>
        <taxon>Glossina</taxon>
    </lineage>
</organism>
<evidence type="ECO:0000313" key="3">
    <source>
        <dbReference type="EnsemblMetazoa" id="GPPI027600-PA"/>
    </source>
</evidence>
<dbReference type="VEuPathDB" id="VectorBase:GPPI027600"/>
<reference evidence="3" key="2">
    <citation type="submission" date="2020-05" db="UniProtKB">
        <authorList>
            <consortium name="EnsemblMetazoa"/>
        </authorList>
    </citation>
    <scope>IDENTIFICATION</scope>
    <source>
        <strain evidence="3">IAEA</strain>
    </source>
</reference>
<dbReference type="GO" id="GO:0007032">
    <property type="term" value="P:endosome organization"/>
    <property type="evidence" value="ECO:0007669"/>
    <property type="project" value="TreeGrafter"/>
</dbReference>
<dbReference type="GO" id="GO:0042147">
    <property type="term" value="P:retrograde transport, endosome to Golgi"/>
    <property type="evidence" value="ECO:0007669"/>
    <property type="project" value="TreeGrafter"/>
</dbReference>
<dbReference type="SUPFAM" id="SSF50729">
    <property type="entry name" value="PH domain-like"/>
    <property type="match status" value="1"/>
</dbReference>
<dbReference type="Gene3D" id="2.30.29.30">
    <property type="entry name" value="Pleckstrin-homology domain (PH domain)/Phosphotyrosine-binding domain (PTB)"/>
    <property type="match status" value="1"/>
</dbReference>
<dbReference type="STRING" id="67801.A0A1B0BEP8"/>
<dbReference type="Pfam" id="PF00169">
    <property type="entry name" value="PH"/>
    <property type="match status" value="1"/>
</dbReference>
<evidence type="ECO:0000259" key="2">
    <source>
        <dbReference type="PROSITE" id="PS50003"/>
    </source>
</evidence>
<dbReference type="FunFam" id="2.30.29.30:FF:000382">
    <property type="entry name" value="Uncharacterized protein, isoform A"/>
    <property type="match status" value="1"/>
</dbReference>
<dbReference type="InterPro" id="IPR045188">
    <property type="entry name" value="Boi1/Boi2-like"/>
</dbReference>
<keyword evidence="4" id="KW-1185">Reference proteome</keyword>
<dbReference type="EMBL" id="JXJN01012976">
    <property type="status" value="NOT_ANNOTATED_CDS"/>
    <property type="molecule type" value="Genomic_DNA"/>
</dbReference>
<dbReference type="GO" id="GO:0001881">
    <property type="term" value="P:receptor recycling"/>
    <property type="evidence" value="ECO:0007669"/>
    <property type="project" value="TreeGrafter"/>
</dbReference>
<protein>
    <recommendedName>
        <fullName evidence="2">PH domain-containing protein</fullName>
    </recommendedName>
</protein>
<feature type="domain" description="PH" evidence="2">
    <location>
        <begin position="51"/>
        <end position="146"/>
    </location>
</feature>